<reference evidence="5" key="1">
    <citation type="submission" date="2017-08" db="EMBL/GenBank/DDBJ databases">
        <authorList>
            <person name="Varghese N."/>
            <person name="Submissions S."/>
        </authorList>
    </citation>
    <scope>NUCLEOTIDE SEQUENCE [LARGE SCALE GENOMIC DNA]</scope>
    <source>
        <strain evidence="5">DSM 4725</strain>
    </source>
</reference>
<dbReference type="GO" id="GO:0016301">
    <property type="term" value="F:kinase activity"/>
    <property type="evidence" value="ECO:0007669"/>
    <property type="project" value="UniProtKB-KW"/>
</dbReference>
<feature type="region of interest" description="Disordered" evidence="1">
    <location>
        <begin position="659"/>
        <end position="695"/>
    </location>
</feature>
<evidence type="ECO:0000256" key="1">
    <source>
        <dbReference type="SAM" id="MobiDB-lite"/>
    </source>
</evidence>
<protein>
    <submittedName>
        <fullName evidence="4">Pyruvate, water dikinase</fullName>
    </submittedName>
</protein>
<dbReference type="Pfam" id="PF01326">
    <property type="entry name" value="PPDK_N"/>
    <property type="match status" value="1"/>
</dbReference>
<feature type="domain" description="Pyruvate phosphate dikinase AMP/ATP-binding" evidence="3">
    <location>
        <begin position="23"/>
        <end position="223"/>
    </location>
</feature>
<keyword evidence="4" id="KW-0670">Pyruvate</keyword>
<dbReference type="Gene3D" id="3.30.1490.20">
    <property type="entry name" value="ATP-grasp fold, A domain"/>
    <property type="match status" value="1"/>
</dbReference>
<dbReference type="SUPFAM" id="SSF52009">
    <property type="entry name" value="Phosphohistidine domain"/>
    <property type="match status" value="1"/>
</dbReference>
<dbReference type="PANTHER" id="PTHR43615">
    <property type="entry name" value="PHOSPHOENOLPYRUVATE SYNTHASE-RELATED"/>
    <property type="match status" value="1"/>
</dbReference>
<dbReference type="InterPro" id="IPR008279">
    <property type="entry name" value="PEP-util_enz_mobile_dom"/>
</dbReference>
<dbReference type="Gene3D" id="3.30.470.20">
    <property type="entry name" value="ATP-grasp fold, B domain"/>
    <property type="match status" value="2"/>
</dbReference>
<dbReference type="Proteomes" id="UP000219435">
    <property type="component" value="Unassembled WGS sequence"/>
</dbReference>
<dbReference type="PANTHER" id="PTHR43615:SF1">
    <property type="entry name" value="PPDK_N DOMAIN-CONTAINING PROTEIN"/>
    <property type="match status" value="1"/>
</dbReference>
<evidence type="ECO:0000313" key="5">
    <source>
        <dbReference type="Proteomes" id="UP000219435"/>
    </source>
</evidence>
<sequence length="788" mass="82781">MTTLTVAGPVVLLRPGTPAAAAELGGKAGSLDRLVQAGFPVPPTAVVTATAYRGVAAHPDLAGLLTRVRDGAVVPSPEVDEAFLAVPVDAAVTQALIDAARSVGGGAPVAVRSSATVEDMAGASFAGQYRSSLDVAPDEVLHAVRLTWASLWHPAPVAYRRAWGITSDDIAMPAAIMRMVPARTAGVVFTVDPGGAGDRARVEAVPELGEALVSGARTPAVWLLPRDGSSAGPDVPPEVQEAAELALRVERTVGGGVPQDVEWAWDGDRTWVVQARPITTGPTRTDDGSDTVGDDAELTTAGIGETLPGFLPPLVWELGSFLVEEALRTVLGRLWGLPGDRSGPHEFVRRVHGRAALDLDLLKAAAGAVPGGSEAELERQYFGAAMADADEGTPAPWWRTARYALRGASARRRAVAEAAVVLATTDEVLTDPPDLVDLTDADLLAYRQRLVDLGARGMTVELSVASAAVAAYRELERTLAGHLGEDAAASAAQRVTVGAGARRDRSPATSRSVFAGPTWSESDSVAMPPQVPRGPEREAAQHDLERELTTQRSWRRVRILTGQLVDVRLHVLRRLIGDASEGLARRENVKAAVLAVGGEVRRVHLEVGRRLTESSVLDSPDDVDLLRTAELRAALRGAAPPPAELARRRRWMRQHLQDPPLPVRFTGTPSAAPVEAPRGDRLEGWAASPGRHTGRARVLTEPSPDLLAPGDVLVAAATDAGWSPVFLRAGAIVVERGGPLSHAAIVARELGLPAVLNLPGATAALDGRRVTVDGDSGVVLVLPEEDQP</sequence>
<dbReference type="InterPro" id="IPR051549">
    <property type="entry name" value="PEP_Utilizing_Enz"/>
</dbReference>
<dbReference type="SUPFAM" id="SSF56059">
    <property type="entry name" value="Glutathione synthetase ATP-binding domain-like"/>
    <property type="match status" value="1"/>
</dbReference>
<dbReference type="InterPro" id="IPR036637">
    <property type="entry name" value="Phosphohistidine_dom_sf"/>
</dbReference>
<dbReference type="AlphaFoldDB" id="A0A285V961"/>
<organism evidence="4 5">
    <name type="scientific">Blastococcus aggregatus</name>
    <dbReference type="NCBI Taxonomy" id="38502"/>
    <lineage>
        <taxon>Bacteria</taxon>
        <taxon>Bacillati</taxon>
        <taxon>Actinomycetota</taxon>
        <taxon>Actinomycetes</taxon>
        <taxon>Geodermatophilales</taxon>
        <taxon>Geodermatophilaceae</taxon>
        <taxon>Blastococcus</taxon>
    </lineage>
</organism>
<feature type="region of interest" description="Disordered" evidence="1">
    <location>
        <begin position="497"/>
        <end position="546"/>
    </location>
</feature>
<accession>A0A285V961</accession>
<dbReference type="GO" id="GO:0005524">
    <property type="term" value="F:ATP binding"/>
    <property type="evidence" value="ECO:0007669"/>
    <property type="project" value="InterPro"/>
</dbReference>
<dbReference type="OrthoDB" id="9765468at2"/>
<proteinExistence type="predicted"/>
<dbReference type="RefSeq" id="WP_141437106.1">
    <property type="nucleotide sequence ID" value="NZ_OBQI01000003.1"/>
</dbReference>
<feature type="domain" description="PEP-utilising enzyme mobile" evidence="2">
    <location>
        <begin position="708"/>
        <end position="777"/>
    </location>
</feature>
<dbReference type="InterPro" id="IPR013815">
    <property type="entry name" value="ATP_grasp_subdomain_1"/>
</dbReference>
<dbReference type="EMBL" id="OBQI01000003">
    <property type="protein sequence ID" value="SOC49586.1"/>
    <property type="molecule type" value="Genomic_DNA"/>
</dbReference>
<dbReference type="InterPro" id="IPR002192">
    <property type="entry name" value="PPDK_AMP/ATP-bd"/>
</dbReference>
<name>A0A285V961_9ACTN</name>
<evidence type="ECO:0000313" key="4">
    <source>
        <dbReference type="EMBL" id="SOC49586.1"/>
    </source>
</evidence>
<evidence type="ECO:0000259" key="3">
    <source>
        <dbReference type="Pfam" id="PF01326"/>
    </source>
</evidence>
<keyword evidence="4" id="KW-0808">Transferase</keyword>
<feature type="compositionally biased region" description="Basic and acidic residues" evidence="1">
    <location>
        <begin position="534"/>
        <end position="546"/>
    </location>
</feature>
<dbReference type="Pfam" id="PF00391">
    <property type="entry name" value="PEP-utilizers"/>
    <property type="match status" value="1"/>
</dbReference>
<evidence type="ECO:0000259" key="2">
    <source>
        <dbReference type="Pfam" id="PF00391"/>
    </source>
</evidence>
<dbReference type="Gene3D" id="3.50.30.10">
    <property type="entry name" value="Phosphohistidine domain"/>
    <property type="match status" value="1"/>
</dbReference>
<gene>
    <name evidence="4" type="ORF">SAMN05660748_2314</name>
</gene>
<keyword evidence="5" id="KW-1185">Reference proteome</keyword>
<keyword evidence="4" id="KW-0418">Kinase</keyword>